<gene>
    <name evidence="2" type="ORF">HINF_LOCUS62689</name>
    <name evidence="3" type="ORF">HINF_LOCUS69037</name>
</gene>
<sequence>MFVVPDSLLLDAAQQINNRCSWRRYTSAQISQQLLEQLDDLITIINQYQQNFKIIRLTEAGNLLSPLYVQVIRGATNVIVFEVLNENRPLVDIQMGCLGELLVLQMTRLGLSTVWLGGDKFCFSSSDIKKRVGTQNSIPICIPFIVRNTMCLECIHKNYFNFRIIININNSQLKILYFMYFNLFLNIYQIRNVKQEIAAGQGFLQIEEINITRYYYHFIIYLQYFKLK</sequence>
<reference evidence="2" key="1">
    <citation type="submission" date="2023-06" db="EMBL/GenBank/DDBJ databases">
        <authorList>
            <person name="Kurt Z."/>
        </authorList>
    </citation>
    <scope>NUCLEOTIDE SEQUENCE</scope>
</reference>
<name>A0AA86RAV6_9EUKA</name>
<dbReference type="InterPro" id="IPR029478">
    <property type="entry name" value="TM1586_NiRdase"/>
</dbReference>
<keyword evidence="4" id="KW-1185">Reference proteome</keyword>
<dbReference type="AlphaFoldDB" id="A0AA86RAV6"/>
<dbReference type="EMBL" id="CATOUU010001158">
    <property type="protein sequence ID" value="CAI9975044.1"/>
    <property type="molecule type" value="Genomic_DNA"/>
</dbReference>
<dbReference type="SUPFAM" id="SSF55469">
    <property type="entry name" value="FMN-dependent nitroreductase-like"/>
    <property type="match status" value="1"/>
</dbReference>
<organism evidence="2">
    <name type="scientific">Hexamita inflata</name>
    <dbReference type="NCBI Taxonomy" id="28002"/>
    <lineage>
        <taxon>Eukaryota</taxon>
        <taxon>Metamonada</taxon>
        <taxon>Diplomonadida</taxon>
        <taxon>Hexamitidae</taxon>
        <taxon>Hexamitinae</taxon>
        <taxon>Hexamita</taxon>
    </lineage>
</organism>
<dbReference type="Proteomes" id="UP001642409">
    <property type="component" value="Unassembled WGS sequence"/>
</dbReference>
<dbReference type="Gene3D" id="3.40.109.10">
    <property type="entry name" value="NADH Oxidase"/>
    <property type="match status" value="1"/>
</dbReference>
<evidence type="ECO:0000259" key="1">
    <source>
        <dbReference type="Pfam" id="PF14512"/>
    </source>
</evidence>
<reference evidence="3 4" key="2">
    <citation type="submission" date="2024-07" db="EMBL/GenBank/DDBJ databases">
        <authorList>
            <person name="Akdeniz Z."/>
        </authorList>
    </citation>
    <scope>NUCLEOTIDE SEQUENCE [LARGE SCALE GENOMIC DNA]</scope>
</reference>
<feature type="domain" description="Putative nitroreductase TM1586" evidence="1">
    <location>
        <begin position="13"/>
        <end position="144"/>
    </location>
</feature>
<protein>
    <submittedName>
        <fullName evidence="2 3">TM nitroreductase</fullName>
    </submittedName>
</protein>
<dbReference type="GO" id="GO:0016491">
    <property type="term" value="F:oxidoreductase activity"/>
    <property type="evidence" value="ECO:0007669"/>
    <property type="project" value="InterPro"/>
</dbReference>
<accession>A0AA86RAV6</accession>
<proteinExistence type="predicted"/>
<evidence type="ECO:0000313" key="2">
    <source>
        <dbReference type="EMBL" id="CAI9975044.1"/>
    </source>
</evidence>
<dbReference type="EMBL" id="CAXDID020000497">
    <property type="protein sequence ID" value="CAL6097487.1"/>
    <property type="molecule type" value="Genomic_DNA"/>
</dbReference>
<dbReference type="Pfam" id="PF14512">
    <property type="entry name" value="TM1586_NiRdase"/>
    <property type="match status" value="1"/>
</dbReference>
<dbReference type="InterPro" id="IPR000415">
    <property type="entry name" value="Nitroreductase-like"/>
</dbReference>
<evidence type="ECO:0000313" key="4">
    <source>
        <dbReference type="Proteomes" id="UP001642409"/>
    </source>
</evidence>
<evidence type="ECO:0000313" key="3">
    <source>
        <dbReference type="EMBL" id="CAL6097487.1"/>
    </source>
</evidence>
<comment type="caution">
    <text evidence="2">The sequence shown here is derived from an EMBL/GenBank/DDBJ whole genome shotgun (WGS) entry which is preliminary data.</text>
</comment>